<dbReference type="AlphaFoldDB" id="B4S640"/>
<evidence type="ECO:0000259" key="1">
    <source>
        <dbReference type="Pfam" id="PF19974"/>
    </source>
</evidence>
<keyword evidence="3" id="KW-1185">Reference proteome</keyword>
<dbReference type="EMBL" id="CP001108">
    <property type="protein sequence ID" value="ACF45691.1"/>
    <property type="molecule type" value="Genomic_DNA"/>
</dbReference>
<organism evidence="2 3">
    <name type="scientific">Prosthecochloris aestuarii (strain DSM 271 / SK 413)</name>
    <dbReference type="NCBI Taxonomy" id="290512"/>
    <lineage>
        <taxon>Bacteria</taxon>
        <taxon>Pseudomonadati</taxon>
        <taxon>Chlorobiota</taxon>
        <taxon>Chlorobiia</taxon>
        <taxon>Chlorobiales</taxon>
        <taxon>Chlorobiaceae</taxon>
        <taxon>Prosthecochloris</taxon>
    </lineage>
</organism>
<dbReference type="InterPro" id="IPR045544">
    <property type="entry name" value="TCAD9"/>
</dbReference>
<dbReference type="Gene3D" id="1.10.510.10">
    <property type="entry name" value="Transferase(Phosphotransferase) domain 1"/>
    <property type="match status" value="1"/>
</dbReference>
<feature type="domain" description="Ternary complex associated" evidence="1">
    <location>
        <begin position="22"/>
        <end position="102"/>
    </location>
</feature>
<dbReference type="eggNOG" id="COG0515">
    <property type="taxonomic scope" value="Bacteria"/>
</dbReference>
<dbReference type="InterPro" id="IPR011009">
    <property type="entry name" value="Kinase-like_dom_sf"/>
</dbReference>
<accession>B4S640</accession>
<dbReference type="STRING" id="290512.Paes_0639"/>
<name>B4S640_PROA2</name>
<dbReference type="Proteomes" id="UP000002725">
    <property type="component" value="Chromosome"/>
</dbReference>
<proteinExistence type="predicted"/>
<protein>
    <recommendedName>
        <fullName evidence="1">Ternary complex associated domain-containing protein</fullName>
    </recommendedName>
</protein>
<dbReference type="HOGENOM" id="CLU_2059274_0_0_10"/>
<evidence type="ECO:0000313" key="3">
    <source>
        <dbReference type="Proteomes" id="UP000002725"/>
    </source>
</evidence>
<reference evidence="2" key="1">
    <citation type="submission" date="2008-06" db="EMBL/GenBank/DDBJ databases">
        <title>Complete sequence of chromosome of Prosthecochloris aestuarii DSM 271.</title>
        <authorList>
            <consortium name="US DOE Joint Genome Institute"/>
            <person name="Lucas S."/>
            <person name="Copeland A."/>
            <person name="Lapidus A."/>
            <person name="Glavina del Rio T."/>
            <person name="Dalin E."/>
            <person name="Tice H."/>
            <person name="Bruce D."/>
            <person name="Goodwin L."/>
            <person name="Pitluck S."/>
            <person name="Schmutz J."/>
            <person name="Larimer F."/>
            <person name="Land M."/>
            <person name="Hauser L."/>
            <person name="Kyrpides N."/>
            <person name="Anderson I."/>
            <person name="Liu Z."/>
            <person name="Li T."/>
            <person name="Zhao F."/>
            <person name="Overmann J."/>
            <person name="Bryant D.A."/>
            <person name="Richardson P."/>
        </authorList>
    </citation>
    <scope>NUCLEOTIDE SEQUENCE [LARGE SCALE GENOMIC DNA]</scope>
    <source>
        <strain evidence="2">DSM 271</strain>
    </source>
</reference>
<dbReference type="Pfam" id="PF19974">
    <property type="entry name" value="TCAD9"/>
    <property type="match status" value="1"/>
</dbReference>
<dbReference type="KEGG" id="paa:Paes_0639"/>
<evidence type="ECO:0000313" key="2">
    <source>
        <dbReference type="EMBL" id="ACF45691.1"/>
    </source>
</evidence>
<dbReference type="SUPFAM" id="SSF56112">
    <property type="entry name" value="Protein kinase-like (PK-like)"/>
    <property type="match status" value="1"/>
</dbReference>
<sequence length="119" mass="13636">MVFGGGGNDKKIQDFDKEWINPFWVFDKIKNNLISLKMGAIHGDLHPRNIVISHDDIPKIIDFGWTQPEAHFAKDFALMEANIRFVSLKPDYSYSYLTKLSKSIESDSISKELDDPVFS</sequence>
<gene>
    <name evidence="2" type="ordered locus">Paes_0639</name>
</gene>